<reference evidence="2 3" key="1">
    <citation type="submission" date="2018-08" db="EMBL/GenBank/DDBJ databases">
        <title>A genome reference for cultivated species of the human gut microbiota.</title>
        <authorList>
            <person name="Zou Y."/>
            <person name="Xue W."/>
            <person name="Luo G."/>
        </authorList>
    </citation>
    <scope>NUCLEOTIDE SEQUENCE [LARGE SCALE GENOMIC DNA]</scope>
    <source>
        <strain evidence="2 3">AF18-14</strain>
    </source>
</reference>
<feature type="coiled-coil region" evidence="1">
    <location>
        <begin position="17"/>
        <end position="44"/>
    </location>
</feature>
<dbReference type="RefSeq" id="WP_117854030.1">
    <property type="nucleotide sequence ID" value="NZ_QRXI01000048.1"/>
</dbReference>
<gene>
    <name evidence="2" type="ORF">DWX04_21280</name>
</gene>
<evidence type="ECO:0000313" key="3">
    <source>
        <dbReference type="Proteomes" id="UP000283833"/>
    </source>
</evidence>
<proteinExistence type="predicted"/>
<name>A0A412Q8K4_PHOVU</name>
<dbReference type="AlphaFoldDB" id="A0A412Q8K4"/>
<evidence type="ECO:0000256" key="1">
    <source>
        <dbReference type="SAM" id="Coils"/>
    </source>
</evidence>
<dbReference type="Proteomes" id="UP000283833">
    <property type="component" value="Unassembled WGS sequence"/>
</dbReference>
<accession>A0A412Q8K4</accession>
<protein>
    <submittedName>
        <fullName evidence="2">Uncharacterized protein</fullName>
    </submittedName>
</protein>
<dbReference type="EMBL" id="QRXI01000048">
    <property type="protein sequence ID" value="RGT86411.1"/>
    <property type="molecule type" value="Genomic_DNA"/>
</dbReference>
<sequence>MVYSKSYKNKLPYCRWYDNLCETRKHIEERCDEIERKYIEKQQANDADREKEYMKSEELGMIFDQHGDISLDIIRDRNQELISLISEMKSCVEKILREILREYQFEEPKGSFISSSIEILEQKKEINMSFLNQEKLSINLLNKERNDYEHELDSLLYDKTVEHILKCVDDCCLFMENLIQKIYESDYKS</sequence>
<feature type="coiled-coil region" evidence="1">
    <location>
        <begin position="131"/>
        <end position="158"/>
    </location>
</feature>
<organism evidence="2 3">
    <name type="scientific">Phocaeicola vulgatus</name>
    <name type="common">Bacteroides vulgatus</name>
    <dbReference type="NCBI Taxonomy" id="821"/>
    <lineage>
        <taxon>Bacteria</taxon>
        <taxon>Pseudomonadati</taxon>
        <taxon>Bacteroidota</taxon>
        <taxon>Bacteroidia</taxon>
        <taxon>Bacteroidales</taxon>
        <taxon>Bacteroidaceae</taxon>
        <taxon>Phocaeicola</taxon>
    </lineage>
</organism>
<evidence type="ECO:0000313" key="2">
    <source>
        <dbReference type="EMBL" id="RGT86411.1"/>
    </source>
</evidence>
<comment type="caution">
    <text evidence="2">The sequence shown here is derived from an EMBL/GenBank/DDBJ whole genome shotgun (WGS) entry which is preliminary data.</text>
</comment>
<keyword evidence="1" id="KW-0175">Coiled coil</keyword>